<gene>
    <name evidence="3" type="ORF">NA57DRAFT_69688</name>
</gene>
<dbReference type="AlphaFoldDB" id="A0A9P4I2V4"/>
<reference evidence="3" key="1">
    <citation type="journal article" date="2020" name="Stud. Mycol.">
        <title>101 Dothideomycetes genomes: a test case for predicting lifestyles and emergence of pathogens.</title>
        <authorList>
            <person name="Haridas S."/>
            <person name="Albert R."/>
            <person name="Binder M."/>
            <person name="Bloem J."/>
            <person name="Labutti K."/>
            <person name="Salamov A."/>
            <person name="Andreopoulos B."/>
            <person name="Baker S."/>
            <person name="Barry K."/>
            <person name="Bills G."/>
            <person name="Bluhm B."/>
            <person name="Cannon C."/>
            <person name="Castanera R."/>
            <person name="Culley D."/>
            <person name="Daum C."/>
            <person name="Ezra D."/>
            <person name="Gonzalez J."/>
            <person name="Henrissat B."/>
            <person name="Kuo A."/>
            <person name="Liang C."/>
            <person name="Lipzen A."/>
            <person name="Lutzoni F."/>
            <person name="Magnuson J."/>
            <person name="Mondo S."/>
            <person name="Nolan M."/>
            <person name="Ohm R."/>
            <person name="Pangilinan J."/>
            <person name="Park H.-J."/>
            <person name="Ramirez L."/>
            <person name="Alfaro M."/>
            <person name="Sun H."/>
            <person name="Tritt A."/>
            <person name="Yoshinaga Y."/>
            <person name="Zwiers L.-H."/>
            <person name="Turgeon B."/>
            <person name="Goodwin S."/>
            <person name="Spatafora J."/>
            <person name="Crous P."/>
            <person name="Grigoriev I."/>
        </authorList>
    </citation>
    <scope>NUCLEOTIDE SEQUENCE</scope>
    <source>
        <strain evidence="3">CBS 133067</strain>
    </source>
</reference>
<dbReference type="InterPro" id="IPR023606">
    <property type="entry name" value="CoA-Trfase_III_dom_1_sf"/>
</dbReference>
<keyword evidence="2" id="KW-0808">Transferase</keyword>
<evidence type="ECO:0000256" key="1">
    <source>
        <dbReference type="ARBA" id="ARBA00008383"/>
    </source>
</evidence>
<keyword evidence="4" id="KW-1185">Reference proteome</keyword>
<dbReference type="InterPro" id="IPR044855">
    <property type="entry name" value="CoA-Trfase_III_dom3_sf"/>
</dbReference>
<comment type="similarity">
    <text evidence="1">Belongs to the CoA-transferase III family.</text>
</comment>
<dbReference type="Gene3D" id="3.30.1540.10">
    <property type="entry name" value="formyl-coa transferase, domain 3"/>
    <property type="match status" value="1"/>
</dbReference>
<evidence type="ECO:0000256" key="2">
    <source>
        <dbReference type="ARBA" id="ARBA00022679"/>
    </source>
</evidence>
<sequence length="389" mass="42471">MSGWPSTTAKTQPLKGITVVAIEQAVAAPFCTRQLADLGARVIKIERPGQGDFNRHHDDRVNGLCSHFVWTNRSKESLALDLKKPEDLSILKQLIERRADVVVQNLAPGATARMGLSYEQLSKTKPSIIVCDISGYGSDGSYRDKKAYDLLIQSEAGFLSVTGSPGHPAKAGCSISDIAAGMYGLTNILTALFHRANTGKGCHIDVSMLESTVEWMSFPMYYAFNGAPAPAMAGAAHASIYPYGPFVAGDNKSVMLGMQNDREWVSFCEHALEQPSLARDPRFDTTALRSANRDLLKQIIEQAFAKLSVEEVVARLDKAKIANAKVNTMADIWAHPQLKERQRWKEVDSAVGAIPALIPPGLPESFEARMDPIPTVGQHNEKILAELKE</sequence>
<dbReference type="PANTHER" id="PTHR48207:SF3">
    <property type="entry name" value="SUCCINATE--HYDROXYMETHYLGLUTARATE COA-TRANSFERASE"/>
    <property type="match status" value="1"/>
</dbReference>
<dbReference type="SUPFAM" id="SSF89796">
    <property type="entry name" value="CoA-transferase family III (CaiB/BaiF)"/>
    <property type="match status" value="1"/>
</dbReference>
<organism evidence="3 4">
    <name type="scientific">Rhizodiscina lignyota</name>
    <dbReference type="NCBI Taxonomy" id="1504668"/>
    <lineage>
        <taxon>Eukaryota</taxon>
        <taxon>Fungi</taxon>
        <taxon>Dikarya</taxon>
        <taxon>Ascomycota</taxon>
        <taxon>Pezizomycotina</taxon>
        <taxon>Dothideomycetes</taxon>
        <taxon>Pleosporomycetidae</taxon>
        <taxon>Aulographales</taxon>
        <taxon>Rhizodiscinaceae</taxon>
        <taxon>Rhizodiscina</taxon>
    </lineage>
</organism>
<dbReference type="GO" id="GO:0008410">
    <property type="term" value="F:CoA-transferase activity"/>
    <property type="evidence" value="ECO:0007669"/>
    <property type="project" value="TreeGrafter"/>
</dbReference>
<dbReference type="Proteomes" id="UP000799772">
    <property type="component" value="Unassembled WGS sequence"/>
</dbReference>
<evidence type="ECO:0000313" key="4">
    <source>
        <dbReference type="Proteomes" id="UP000799772"/>
    </source>
</evidence>
<dbReference type="PANTHER" id="PTHR48207">
    <property type="entry name" value="SUCCINATE--HYDROXYMETHYLGLUTARATE COA-TRANSFERASE"/>
    <property type="match status" value="1"/>
</dbReference>
<evidence type="ECO:0000313" key="3">
    <source>
        <dbReference type="EMBL" id="KAF2092624.1"/>
    </source>
</evidence>
<name>A0A9P4I2V4_9PEZI</name>
<dbReference type="Pfam" id="PF02515">
    <property type="entry name" value="CoA_transf_3"/>
    <property type="match status" value="1"/>
</dbReference>
<dbReference type="EMBL" id="ML978144">
    <property type="protein sequence ID" value="KAF2092624.1"/>
    <property type="molecule type" value="Genomic_DNA"/>
</dbReference>
<protein>
    <submittedName>
        <fullName evidence="3">L-carnitine dehydratase/bile acid-inducible protein F</fullName>
    </submittedName>
</protein>
<dbReference type="OrthoDB" id="5863171at2759"/>
<dbReference type="Gene3D" id="3.40.50.10540">
    <property type="entry name" value="Crotonobetainyl-coa:carnitine coa-transferase, domain 1"/>
    <property type="match status" value="1"/>
</dbReference>
<dbReference type="InterPro" id="IPR050483">
    <property type="entry name" value="CoA-transferase_III_domain"/>
</dbReference>
<accession>A0A9P4I2V4</accession>
<dbReference type="InterPro" id="IPR003673">
    <property type="entry name" value="CoA-Trfase_fam_III"/>
</dbReference>
<comment type="caution">
    <text evidence="3">The sequence shown here is derived from an EMBL/GenBank/DDBJ whole genome shotgun (WGS) entry which is preliminary data.</text>
</comment>
<proteinExistence type="inferred from homology"/>